<reference evidence="2 3" key="1">
    <citation type="submission" date="2024-01" db="EMBL/GenBank/DDBJ databases">
        <title>The complete chloroplast genome sequence of Lithospermum erythrorhizon: insights into the phylogenetic relationship among Boraginaceae species and the maternal lineages of purple gromwells.</title>
        <authorList>
            <person name="Okada T."/>
            <person name="Watanabe K."/>
        </authorList>
    </citation>
    <scope>NUCLEOTIDE SEQUENCE [LARGE SCALE GENOMIC DNA]</scope>
</reference>
<protein>
    <submittedName>
        <fullName evidence="2">Uncharacterized protein</fullName>
    </submittedName>
</protein>
<keyword evidence="3" id="KW-1185">Reference proteome</keyword>
<keyword evidence="1" id="KW-0472">Membrane</keyword>
<gene>
    <name evidence="2" type="ORF">LIER_33292</name>
</gene>
<feature type="transmembrane region" description="Helical" evidence="1">
    <location>
        <begin position="12"/>
        <end position="35"/>
    </location>
</feature>
<keyword evidence="1" id="KW-1133">Transmembrane helix</keyword>
<evidence type="ECO:0000313" key="2">
    <source>
        <dbReference type="EMBL" id="GAA0186004.1"/>
    </source>
</evidence>
<evidence type="ECO:0000256" key="1">
    <source>
        <dbReference type="SAM" id="Phobius"/>
    </source>
</evidence>
<sequence length="129" mass="14433">MEEHRESDYRVPMIAFLFLLLLISGGIFLILYCFVPRISQPWFPIAALALIGLPWIFWFMTYIYTCIKGCIKARNQDGAQIGRIASSMAASNNARMERNLSVRQGNGGVLSVTSSRECEVPLNASRPSS</sequence>
<dbReference type="EMBL" id="BAABME010013294">
    <property type="protein sequence ID" value="GAA0186004.1"/>
    <property type="molecule type" value="Genomic_DNA"/>
</dbReference>
<keyword evidence="1" id="KW-0812">Transmembrane</keyword>
<dbReference type="PANTHER" id="PTHR34964:SF1">
    <property type="entry name" value="MEMBRANE LIPOPROTEIN"/>
    <property type="match status" value="1"/>
</dbReference>
<proteinExistence type="predicted"/>
<name>A0AAV3RZZ5_LITER</name>
<dbReference type="AlphaFoldDB" id="A0AAV3RZZ5"/>
<organism evidence="2 3">
    <name type="scientific">Lithospermum erythrorhizon</name>
    <name type="common">Purple gromwell</name>
    <name type="synonym">Lithospermum officinale var. erythrorhizon</name>
    <dbReference type="NCBI Taxonomy" id="34254"/>
    <lineage>
        <taxon>Eukaryota</taxon>
        <taxon>Viridiplantae</taxon>
        <taxon>Streptophyta</taxon>
        <taxon>Embryophyta</taxon>
        <taxon>Tracheophyta</taxon>
        <taxon>Spermatophyta</taxon>
        <taxon>Magnoliopsida</taxon>
        <taxon>eudicotyledons</taxon>
        <taxon>Gunneridae</taxon>
        <taxon>Pentapetalae</taxon>
        <taxon>asterids</taxon>
        <taxon>lamiids</taxon>
        <taxon>Boraginales</taxon>
        <taxon>Boraginaceae</taxon>
        <taxon>Boraginoideae</taxon>
        <taxon>Lithospermeae</taxon>
        <taxon>Lithospermum</taxon>
    </lineage>
</organism>
<comment type="caution">
    <text evidence="2">The sequence shown here is derived from an EMBL/GenBank/DDBJ whole genome shotgun (WGS) entry which is preliminary data.</text>
</comment>
<dbReference type="Proteomes" id="UP001454036">
    <property type="component" value="Unassembled WGS sequence"/>
</dbReference>
<accession>A0AAV3RZZ5</accession>
<dbReference type="PANTHER" id="PTHR34964">
    <property type="entry name" value="MEMBRANE LIPOPROTEIN-RELATED"/>
    <property type="match status" value="1"/>
</dbReference>
<evidence type="ECO:0000313" key="3">
    <source>
        <dbReference type="Proteomes" id="UP001454036"/>
    </source>
</evidence>
<feature type="transmembrane region" description="Helical" evidence="1">
    <location>
        <begin position="42"/>
        <end position="64"/>
    </location>
</feature>